<keyword evidence="3" id="KW-1185">Reference proteome</keyword>
<dbReference type="AlphaFoldDB" id="A0A1R3KLF1"/>
<evidence type="ECO:0000313" key="3">
    <source>
        <dbReference type="Proteomes" id="UP000187203"/>
    </source>
</evidence>
<evidence type="ECO:0000256" key="1">
    <source>
        <dbReference type="SAM" id="MobiDB-lite"/>
    </source>
</evidence>
<gene>
    <name evidence="2" type="ORF">COLO4_06944</name>
</gene>
<feature type="region of interest" description="Disordered" evidence="1">
    <location>
        <begin position="1"/>
        <end position="32"/>
    </location>
</feature>
<proteinExistence type="predicted"/>
<sequence>MIRKRPKQPLSNQDTRQYRNKTETNLINRTRQ</sequence>
<comment type="caution">
    <text evidence="2">The sequence shown here is derived from an EMBL/GenBank/DDBJ whole genome shotgun (WGS) entry which is preliminary data.</text>
</comment>
<accession>A0A1R3KLF1</accession>
<evidence type="ECO:0000313" key="2">
    <source>
        <dbReference type="EMBL" id="OMP07912.1"/>
    </source>
</evidence>
<feature type="compositionally biased region" description="Polar residues" evidence="1">
    <location>
        <begin position="23"/>
        <end position="32"/>
    </location>
</feature>
<organism evidence="2 3">
    <name type="scientific">Corchorus olitorius</name>
    <dbReference type="NCBI Taxonomy" id="93759"/>
    <lineage>
        <taxon>Eukaryota</taxon>
        <taxon>Viridiplantae</taxon>
        <taxon>Streptophyta</taxon>
        <taxon>Embryophyta</taxon>
        <taxon>Tracheophyta</taxon>
        <taxon>Spermatophyta</taxon>
        <taxon>Magnoliopsida</taxon>
        <taxon>eudicotyledons</taxon>
        <taxon>Gunneridae</taxon>
        <taxon>Pentapetalae</taxon>
        <taxon>rosids</taxon>
        <taxon>malvids</taxon>
        <taxon>Malvales</taxon>
        <taxon>Malvaceae</taxon>
        <taxon>Grewioideae</taxon>
        <taxon>Apeibeae</taxon>
        <taxon>Corchorus</taxon>
    </lineage>
</organism>
<name>A0A1R3KLF1_9ROSI</name>
<dbReference type="Proteomes" id="UP000187203">
    <property type="component" value="Unassembled WGS sequence"/>
</dbReference>
<protein>
    <submittedName>
        <fullName evidence="2">Uncharacterized protein</fullName>
    </submittedName>
</protein>
<dbReference type="EMBL" id="AWUE01012998">
    <property type="protein sequence ID" value="OMP07912.1"/>
    <property type="molecule type" value="Genomic_DNA"/>
</dbReference>
<reference evidence="3" key="1">
    <citation type="submission" date="2013-09" db="EMBL/GenBank/DDBJ databases">
        <title>Corchorus olitorius genome sequencing.</title>
        <authorList>
            <person name="Alam M."/>
            <person name="Haque M.S."/>
            <person name="Islam M.S."/>
            <person name="Emdad E.M."/>
            <person name="Islam M.M."/>
            <person name="Ahmed B."/>
            <person name="Halim A."/>
            <person name="Hossen Q.M.M."/>
            <person name="Hossain M.Z."/>
            <person name="Ahmed R."/>
            <person name="Khan M.M."/>
            <person name="Islam R."/>
            <person name="Rashid M.M."/>
            <person name="Khan S.A."/>
            <person name="Rahman M.S."/>
            <person name="Alam M."/>
            <person name="Yahiya A.S."/>
            <person name="Khan M.S."/>
            <person name="Azam M.S."/>
            <person name="Haque T."/>
            <person name="Lashkar M.Z.H."/>
            <person name="Akhand A.I."/>
            <person name="Morshed G."/>
            <person name="Roy S."/>
            <person name="Uddin K.S."/>
            <person name="Rabeya T."/>
            <person name="Hossain A.S."/>
            <person name="Chowdhury A."/>
            <person name="Snigdha A.R."/>
            <person name="Mortoza M.S."/>
            <person name="Matin S.A."/>
            <person name="Hoque S.M.E."/>
            <person name="Islam M.K."/>
            <person name="Roy D.K."/>
            <person name="Haider R."/>
            <person name="Moosa M.M."/>
            <person name="Elias S.M."/>
            <person name="Hasan A.M."/>
            <person name="Jahan S."/>
            <person name="Shafiuddin M."/>
            <person name="Mahmood N."/>
            <person name="Shommy N.S."/>
        </authorList>
    </citation>
    <scope>NUCLEOTIDE SEQUENCE [LARGE SCALE GENOMIC DNA]</scope>
    <source>
        <strain evidence="3">cv. O-4</strain>
    </source>
</reference>